<protein>
    <submittedName>
        <fullName evidence="1">Uncharacterized protein</fullName>
    </submittedName>
</protein>
<evidence type="ECO:0000313" key="1">
    <source>
        <dbReference type="EMBL" id="CEG35009.1"/>
    </source>
</evidence>
<comment type="caution">
    <text evidence="1">The sequence shown here is derived from an EMBL/GenBank/DDBJ whole genome shotgun (WGS) entry which is preliminary data.</text>
</comment>
<dbReference type="EMBL" id="CCXW01000001">
    <property type="protein sequence ID" value="CEG35009.1"/>
    <property type="molecule type" value="Genomic_DNA"/>
</dbReference>
<keyword evidence="2" id="KW-1185">Reference proteome</keyword>
<dbReference type="Proteomes" id="UP000182110">
    <property type="component" value="Unassembled WGS sequence"/>
</dbReference>
<sequence>MQGQVCFNTILLQKLNVKLYEFEKVNEAFEESKKVCHLMVDDEKTIG</sequence>
<dbReference type="AlphaFoldDB" id="A0AAN2PMU4"/>
<gene>
    <name evidence="1" type="ORF">BN1180_05217</name>
</gene>
<organism evidence="1 2">
    <name type="scientific">Peribacillus simplex</name>
    <dbReference type="NCBI Taxonomy" id="1478"/>
    <lineage>
        <taxon>Bacteria</taxon>
        <taxon>Bacillati</taxon>
        <taxon>Bacillota</taxon>
        <taxon>Bacilli</taxon>
        <taxon>Bacillales</taxon>
        <taxon>Bacillaceae</taxon>
        <taxon>Peribacillus</taxon>
    </lineage>
</organism>
<reference evidence="1 2" key="1">
    <citation type="journal article" date="2014" name="Genome Announc.">
        <title>Genome Sequence of Bacillus simplex Strain P558, Isolated from a Human Fecal Sample.</title>
        <authorList>
            <person name="Croce O."/>
            <person name="Hugon P."/>
            <person name="Lagier J.C."/>
            <person name="Bibi F."/>
            <person name="Robert C."/>
            <person name="Azhar E.I."/>
            <person name="Raoult D."/>
            <person name="Fournier P.E."/>
        </authorList>
    </citation>
    <scope>NUCLEOTIDE SEQUENCE [LARGE SCALE GENOMIC DNA]</scope>
    <source>
        <strain evidence="1 2">P558</strain>
    </source>
</reference>
<name>A0AAN2PMU4_9BACI</name>
<accession>A0AAN2PMU4</accession>
<proteinExistence type="predicted"/>
<evidence type="ECO:0000313" key="2">
    <source>
        <dbReference type="Proteomes" id="UP000182110"/>
    </source>
</evidence>